<keyword evidence="2" id="KW-1185">Reference proteome</keyword>
<organism evidence="1 2">
    <name type="scientific">Persea americana</name>
    <name type="common">Avocado</name>
    <dbReference type="NCBI Taxonomy" id="3435"/>
    <lineage>
        <taxon>Eukaryota</taxon>
        <taxon>Viridiplantae</taxon>
        <taxon>Streptophyta</taxon>
        <taxon>Embryophyta</taxon>
        <taxon>Tracheophyta</taxon>
        <taxon>Spermatophyta</taxon>
        <taxon>Magnoliopsida</taxon>
        <taxon>Magnoliidae</taxon>
        <taxon>Laurales</taxon>
        <taxon>Lauraceae</taxon>
        <taxon>Persea</taxon>
    </lineage>
</organism>
<name>A0ACC2K3A4_PERAE</name>
<evidence type="ECO:0000313" key="1">
    <source>
        <dbReference type="EMBL" id="KAJ8615561.1"/>
    </source>
</evidence>
<protein>
    <submittedName>
        <fullName evidence="1">Uncharacterized protein</fullName>
    </submittedName>
</protein>
<reference evidence="1 2" key="1">
    <citation type="journal article" date="2022" name="Hortic Res">
        <title>A haplotype resolved chromosomal level avocado genome allows analysis of novel avocado genes.</title>
        <authorList>
            <person name="Nath O."/>
            <person name="Fletcher S.J."/>
            <person name="Hayward A."/>
            <person name="Shaw L.M."/>
            <person name="Masouleh A.K."/>
            <person name="Furtado A."/>
            <person name="Henry R.J."/>
            <person name="Mitter N."/>
        </authorList>
    </citation>
    <scope>NUCLEOTIDE SEQUENCE [LARGE SCALE GENOMIC DNA]</scope>
    <source>
        <strain evidence="2">cv. Hass</strain>
    </source>
</reference>
<sequence length="116" mass="13252">MEGNQMSLKLVVDKEMNRVVFAKSSNDFVDVLFSFLTMLMGTIVRLIGKESKMGGITTLYESVKDLDINLLQTNSCKKMLLYPKSASEEHCNNRKEFRGWSKEREKVQPKNSNLGI</sequence>
<dbReference type="Proteomes" id="UP001234297">
    <property type="component" value="Chromosome 12"/>
</dbReference>
<dbReference type="EMBL" id="CM056820">
    <property type="protein sequence ID" value="KAJ8615561.1"/>
    <property type="molecule type" value="Genomic_DNA"/>
</dbReference>
<accession>A0ACC2K3A4</accession>
<gene>
    <name evidence="1" type="ORF">MRB53_034933</name>
</gene>
<evidence type="ECO:0000313" key="2">
    <source>
        <dbReference type="Proteomes" id="UP001234297"/>
    </source>
</evidence>
<comment type="caution">
    <text evidence="1">The sequence shown here is derived from an EMBL/GenBank/DDBJ whole genome shotgun (WGS) entry which is preliminary data.</text>
</comment>
<proteinExistence type="predicted"/>